<evidence type="ECO:0000256" key="3">
    <source>
        <dbReference type="ARBA" id="ARBA00022679"/>
    </source>
</evidence>
<dbReference type="InterPro" id="IPR011639">
    <property type="entry name" value="MethylTrfase_TaqI-like_dom"/>
</dbReference>
<dbReference type="PRINTS" id="PR00507">
    <property type="entry name" value="N12N6MTFRASE"/>
</dbReference>
<evidence type="ECO:0000256" key="2">
    <source>
        <dbReference type="ARBA" id="ARBA00022603"/>
    </source>
</evidence>
<keyword evidence="9" id="KW-1185">Reference proteome</keyword>
<evidence type="ECO:0000256" key="1">
    <source>
        <dbReference type="ARBA" id="ARBA00011900"/>
    </source>
</evidence>
<proteinExistence type="predicted"/>
<organism evidence="8 9">
    <name type="scientific">Spongiactinospora gelatinilytica</name>
    <dbReference type="NCBI Taxonomy" id="2666298"/>
    <lineage>
        <taxon>Bacteria</taxon>
        <taxon>Bacillati</taxon>
        <taxon>Actinomycetota</taxon>
        <taxon>Actinomycetes</taxon>
        <taxon>Streptosporangiales</taxon>
        <taxon>Streptosporangiaceae</taxon>
        <taxon>Spongiactinospora</taxon>
    </lineage>
</organism>
<feature type="compositionally biased region" description="Basic and acidic residues" evidence="6">
    <location>
        <begin position="1370"/>
        <end position="1381"/>
    </location>
</feature>
<keyword evidence="4" id="KW-0949">S-adenosyl-L-methionine</keyword>
<dbReference type="Pfam" id="PF07669">
    <property type="entry name" value="Eco57I"/>
    <property type="match status" value="1"/>
</dbReference>
<dbReference type="GO" id="GO:0004519">
    <property type="term" value="F:endonuclease activity"/>
    <property type="evidence" value="ECO:0007669"/>
    <property type="project" value="UniProtKB-KW"/>
</dbReference>
<dbReference type="InterPro" id="IPR029063">
    <property type="entry name" value="SAM-dependent_MTases_sf"/>
</dbReference>
<dbReference type="RefSeq" id="WP_111166528.1">
    <property type="nucleotide sequence ID" value="NZ_POUA01000043.1"/>
</dbReference>
<accession>A0A2W2INL8</accession>
<sequence>MSAVTRNQVSSAVHTVGGLLPADMLLRISEGKGVPGCLPVDYKVIGSRTVRDDAERHWEYLKSVWKELREKLPVAPEVETPADPTGLAISQWLVPLFAELGFGELSTVGAAGIPSDDGSRTFAISHHWQHVPMHLAAWDTDLDRHRKGQVPPQSLVQEFLNRTEAHLWGVITNGRRLRLLRDSSALATASYVEFNFEAIFDGELFSEFVLLYRLLHYTRFRVEDNEAPSACWLEKWRVEAIVSGVRALEGHRDGVQKAITALGTGFLKHPANERLRAELDVDKFHAALLRLVYRLIFLFVAEDRDALHPLNADQQARERYEKYFSSARLRRHALRRRGTSHTDLYQALRIVLHTLGDENGHEKLGLPGLGGLFDDTDTDAPLQGTLIANAHLLEAVRHLARVKDEGSSRWRTIDYRNMGAEELGSIYESLLELIPKHSGVDRTFELVNRLGNDRKKTGSYYTPSSLIETLLDSTLDPVIDDAQKRGEIKASAAGEPDASDRIVTELLSLTVCDPACGSGHFLVAAARRIAKRVAAVREGNPEPTLDAVRHALHEVIARCVYGVDLNPMAVELAKVSLWLEALEPGKPLGFLDAHIKHGNGLIGATPALMRDGIPNKAFKAVEGDDEAYARFLTAQNEQERAGQGGLFDLDTETKVTNTALASRLRAISDAPSDTLAQVHRQEADYQKWESSPEHVQARHLADAWCAAFMWLKAKDAPPPITHSVFRALQDPKLKAASQSTHNEIVKLRLKYRFFHWHLAFPDIFAVPEHTGSDVDPATGWAGGFSCVLGNPPWDKVDFEDKKYFSVVEPSIAAMAGQARRTKIARWAKEHPEAGQKYRDERRKVKSTFLFAAASGVFPLCGKGLTVKGVNSLQTDQLFAERFTSIVAPDGRVGCIVPTAIATGAGAQHLFSELTRQGAIACLYDFENRKPLFIGVHASYKFCLLSLAGRKQRERAAKFAFFLEDTSDLDDVARVFKLSPEEITLINPNTGNVPIFRTRRDADLTAAIYRRLPVLWDETKRDGNIWRVVTKNHFNMTDDSDLFRSRERLEAEGWKLRGNIFVRGEERMLPLYEAKMVDFFNHRAADVIRSPTAVTRQNQPRYLTSKELRDPARLAMPLNWIAESGFIATSRNGKGVQVPGVLLRLSELKWDRDWLCGWCDVTSSTNERTAIPAFLPRAAVGHTYPLMLPHVSPALAAALIAAQSSLVFDFVSRQKTGGIHMALMTWKQLPLPTPQSLEPHKAFVVPRVLELVYTAYDMTGLARDLGDSGEPFQWDEERRAQIRAELDAYFFHLYGVDRSDVDYILETFQSETGGLKNNEIAKHGIYRTKKLVLAEYDRMAAGGLSLATPLIEGENFTSVLIAPPGHGPRHPARDAARKSSEN</sequence>
<comment type="caution">
    <text evidence="8">The sequence shown here is derived from an EMBL/GenBank/DDBJ whole genome shotgun (WGS) entry which is preliminary data.</text>
</comment>
<keyword evidence="2" id="KW-0489">Methyltransferase</keyword>
<dbReference type="InterPro" id="IPR050953">
    <property type="entry name" value="N4_N6_ade-DNA_methylase"/>
</dbReference>
<keyword evidence="8" id="KW-0540">Nuclease</keyword>
<dbReference type="EMBL" id="POUA01000043">
    <property type="protein sequence ID" value="PZG51464.1"/>
    <property type="molecule type" value="Genomic_DNA"/>
</dbReference>
<comment type="catalytic activity">
    <reaction evidence="5">
        <text>a 2'-deoxyadenosine in DNA + S-adenosyl-L-methionine = an N(6)-methyl-2'-deoxyadenosine in DNA + S-adenosyl-L-homocysteine + H(+)</text>
        <dbReference type="Rhea" id="RHEA:15197"/>
        <dbReference type="Rhea" id="RHEA-COMP:12418"/>
        <dbReference type="Rhea" id="RHEA-COMP:12419"/>
        <dbReference type="ChEBI" id="CHEBI:15378"/>
        <dbReference type="ChEBI" id="CHEBI:57856"/>
        <dbReference type="ChEBI" id="CHEBI:59789"/>
        <dbReference type="ChEBI" id="CHEBI:90615"/>
        <dbReference type="ChEBI" id="CHEBI:90616"/>
        <dbReference type="EC" id="2.1.1.72"/>
    </reaction>
</comment>
<reference evidence="8 9" key="1">
    <citation type="submission" date="2018-01" db="EMBL/GenBank/DDBJ databases">
        <title>Draft genome sequence of Sphaerisporangium sp. 7K107.</title>
        <authorList>
            <person name="Sahin N."/>
            <person name="Saygin H."/>
            <person name="Ay H."/>
        </authorList>
    </citation>
    <scope>NUCLEOTIDE SEQUENCE [LARGE SCALE GENOMIC DNA]</scope>
    <source>
        <strain evidence="8 9">7K107</strain>
    </source>
</reference>
<dbReference type="PANTHER" id="PTHR33841:SF1">
    <property type="entry name" value="DNA METHYLTRANSFERASE A"/>
    <property type="match status" value="1"/>
</dbReference>
<dbReference type="PANTHER" id="PTHR33841">
    <property type="entry name" value="DNA METHYLTRANSFERASE YEEA-RELATED"/>
    <property type="match status" value="1"/>
</dbReference>
<dbReference type="EC" id="2.1.1.72" evidence="1"/>
<dbReference type="Proteomes" id="UP000248544">
    <property type="component" value="Unassembled WGS sequence"/>
</dbReference>
<evidence type="ECO:0000256" key="4">
    <source>
        <dbReference type="ARBA" id="ARBA00022691"/>
    </source>
</evidence>
<dbReference type="SUPFAM" id="SSF53335">
    <property type="entry name" value="S-adenosyl-L-methionine-dependent methyltransferases"/>
    <property type="match status" value="1"/>
</dbReference>
<evidence type="ECO:0000259" key="7">
    <source>
        <dbReference type="Pfam" id="PF07669"/>
    </source>
</evidence>
<name>A0A2W2INL8_9ACTN</name>
<feature type="region of interest" description="Disordered" evidence="6">
    <location>
        <begin position="1361"/>
        <end position="1381"/>
    </location>
</feature>
<dbReference type="GO" id="GO:0032259">
    <property type="term" value="P:methylation"/>
    <property type="evidence" value="ECO:0007669"/>
    <property type="project" value="UniProtKB-KW"/>
</dbReference>
<keyword evidence="8" id="KW-0255">Endonuclease</keyword>
<keyword evidence="3" id="KW-0808">Transferase</keyword>
<gene>
    <name evidence="8" type="ORF">C1I98_08480</name>
</gene>
<protein>
    <recommendedName>
        <fullName evidence="1">site-specific DNA-methyltransferase (adenine-specific)</fullName>
        <ecNumber evidence="1">2.1.1.72</ecNumber>
    </recommendedName>
</protein>
<evidence type="ECO:0000313" key="8">
    <source>
        <dbReference type="EMBL" id="PZG51464.1"/>
    </source>
</evidence>
<dbReference type="Gene3D" id="3.40.50.150">
    <property type="entry name" value="Vaccinia Virus protein VP39"/>
    <property type="match status" value="2"/>
</dbReference>
<feature type="domain" description="Type II methyltransferase M.TaqI-like" evidence="7">
    <location>
        <begin position="559"/>
        <end position="800"/>
    </location>
</feature>
<dbReference type="GO" id="GO:0006304">
    <property type="term" value="P:DNA modification"/>
    <property type="evidence" value="ECO:0007669"/>
    <property type="project" value="InterPro"/>
</dbReference>
<dbReference type="GO" id="GO:0009007">
    <property type="term" value="F:site-specific DNA-methyltransferase (adenine-specific) activity"/>
    <property type="evidence" value="ECO:0007669"/>
    <property type="project" value="UniProtKB-EC"/>
</dbReference>
<evidence type="ECO:0000256" key="6">
    <source>
        <dbReference type="SAM" id="MobiDB-lite"/>
    </source>
</evidence>
<evidence type="ECO:0000256" key="5">
    <source>
        <dbReference type="ARBA" id="ARBA00047942"/>
    </source>
</evidence>
<keyword evidence="8" id="KW-0378">Hydrolase</keyword>
<evidence type="ECO:0000313" key="9">
    <source>
        <dbReference type="Proteomes" id="UP000248544"/>
    </source>
</evidence>